<name>A0AA39M372_9BILA</name>
<keyword evidence="4" id="KW-1185">Reference proteome</keyword>
<evidence type="ECO:0000313" key="3">
    <source>
        <dbReference type="EMBL" id="KAK0419058.1"/>
    </source>
</evidence>
<dbReference type="Proteomes" id="UP001175271">
    <property type="component" value="Unassembled WGS sequence"/>
</dbReference>
<keyword evidence="1" id="KW-0175">Coiled coil</keyword>
<reference evidence="3" key="1">
    <citation type="submission" date="2023-06" db="EMBL/GenBank/DDBJ databases">
        <title>Genomic analysis of the entomopathogenic nematode Steinernema hermaphroditum.</title>
        <authorList>
            <person name="Schwarz E.M."/>
            <person name="Heppert J.K."/>
            <person name="Baniya A."/>
            <person name="Schwartz H.T."/>
            <person name="Tan C.-H."/>
            <person name="Antoshechkin I."/>
            <person name="Sternberg P.W."/>
            <person name="Goodrich-Blair H."/>
            <person name="Dillman A.R."/>
        </authorList>
    </citation>
    <scope>NUCLEOTIDE SEQUENCE</scope>
    <source>
        <strain evidence="3">PS9179</strain>
        <tissue evidence="3">Whole animal</tissue>
    </source>
</reference>
<evidence type="ECO:0000313" key="4">
    <source>
        <dbReference type="Proteomes" id="UP001175271"/>
    </source>
</evidence>
<evidence type="ECO:0000256" key="2">
    <source>
        <dbReference type="SAM" id="SignalP"/>
    </source>
</evidence>
<accession>A0AA39M372</accession>
<feature type="signal peptide" evidence="2">
    <location>
        <begin position="1"/>
        <end position="20"/>
    </location>
</feature>
<evidence type="ECO:0000256" key="1">
    <source>
        <dbReference type="SAM" id="Coils"/>
    </source>
</evidence>
<comment type="caution">
    <text evidence="3">The sequence shown here is derived from an EMBL/GenBank/DDBJ whole genome shotgun (WGS) entry which is preliminary data.</text>
</comment>
<organism evidence="3 4">
    <name type="scientific">Steinernema hermaphroditum</name>
    <dbReference type="NCBI Taxonomy" id="289476"/>
    <lineage>
        <taxon>Eukaryota</taxon>
        <taxon>Metazoa</taxon>
        <taxon>Ecdysozoa</taxon>
        <taxon>Nematoda</taxon>
        <taxon>Chromadorea</taxon>
        <taxon>Rhabditida</taxon>
        <taxon>Tylenchina</taxon>
        <taxon>Panagrolaimomorpha</taxon>
        <taxon>Strongyloidoidea</taxon>
        <taxon>Steinernematidae</taxon>
        <taxon>Steinernema</taxon>
    </lineage>
</organism>
<feature type="chain" id="PRO_5041319477" evidence="2">
    <location>
        <begin position="21"/>
        <end position="444"/>
    </location>
</feature>
<dbReference type="PROSITE" id="PS51257">
    <property type="entry name" value="PROKAR_LIPOPROTEIN"/>
    <property type="match status" value="1"/>
</dbReference>
<keyword evidence="2" id="KW-0732">Signal</keyword>
<dbReference type="EMBL" id="JAUCMV010000002">
    <property type="protein sequence ID" value="KAK0419058.1"/>
    <property type="molecule type" value="Genomic_DNA"/>
</dbReference>
<gene>
    <name evidence="3" type="ORF">QR680_013928</name>
</gene>
<proteinExistence type="predicted"/>
<sequence>MTTRTLEALICLVLFSYSCASFNTTLFAAHGLLESDSSDRKVDTSVAAFEEYLDIVEDLATLAVDSGFPPLQLLGAPVKLALSFRDKENEKFKKVMERLSRAFARLEEGVYDLENAVMCKLDDVQFREIRAIAFMYSEYQSYFNNQGGNSIADRMLSDRCDCVMEGTKWFYPLRELIVGSFTDSCMANTKYEFEPFFSNFFDLKWIALTIGSFEYICYNITEQYAHVPPLQEAYEEVGLKIKDIFDTYYKNIVEKGIRPVIQAMISEGIDDLILASKSPYVKELAVLQKHINETLLRYQNAHERYGVFLHCPIFNSKDYVWNQSISSTFTDSVFGTVHRYSPKRAMNNMAKFAEIRQSIIEKMNNTNPATDSAEDLVSFIRDLHEFPLVAAVVYLRPKASQRRFLVGGDLQELSTTREIQEIDRWQQMPLFLYKTYDIHVVIGY</sequence>
<dbReference type="AlphaFoldDB" id="A0AA39M372"/>
<protein>
    <submittedName>
        <fullName evidence="3">Uncharacterized protein</fullName>
    </submittedName>
</protein>
<feature type="coiled-coil region" evidence="1">
    <location>
        <begin position="89"/>
        <end position="116"/>
    </location>
</feature>